<evidence type="ECO:0000256" key="5">
    <source>
        <dbReference type="PIRSR" id="PIRSR000948-1"/>
    </source>
</evidence>
<dbReference type="InterPro" id="IPR004843">
    <property type="entry name" value="Calcineurin-like_PHP"/>
</dbReference>
<dbReference type="PROSITE" id="PS50015">
    <property type="entry name" value="SAP_B"/>
    <property type="match status" value="1"/>
</dbReference>
<dbReference type="Pfam" id="PF00149">
    <property type="entry name" value="Metallophos"/>
    <property type="match status" value="1"/>
</dbReference>
<evidence type="ECO:0000256" key="3">
    <source>
        <dbReference type="ARBA" id="ARBA00023180"/>
    </source>
</evidence>
<feature type="chain" id="PRO_5034161554" description="Sphingomyelin phosphodiesterase" evidence="8">
    <location>
        <begin position="20"/>
        <end position="654"/>
    </location>
</feature>
<evidence type="ECO:0000256" key="4">
    <source>
        <dbReference type="PIRNR" id="PIRNR000948"/>
    </source>
</evidence>
<proteinExistence type="inferred from homology"/>
<evidence type="ECO:0000256" key="2">
    <source>
        <dbReference type="ARBA" id="ARBA00023157"/>
    </source>
</evidence>
<feature type="signal peptide" evidence="8">
    <location>
        <begin position="1"/>
        <end position="19"/>
    </location>
</feature>
<dbReference type="GO" id="GO:0006685">
    <property type="term" value="P:sphingomyelin catabolic process"/>
    <property type="evidence" value="ECO:0007669"/>
    <property type="project" value="UniProtKB-UniRule"/>
</dbReference>
<dbReference type="CDD" id="cd00842">
    <property type="entry name" value="MPP_ASMase"/>
    <property type="match status" value="1"/>
</dbReference>
<evidence type="ECO:0000313" key="11">
    <source>
        <dbReference type="Proteomes" id="UP000594364"/>
    </source>
</evidence>
<keyword evidence="4" id="KW-0326">Glycosidase</keyword>
<dbReference type="PANTHER" id="PTHR10340">
    <property type="entry name" value="SPHINGOMYELIN PHOSPHODIESTERASE"/>
    <property type="match status" value="1"/>
</dbReference>
<keyword evidence="1 4" id="KW-0378">Hydrolase</keyword>
<evidence type="ECO:0000259" key="9">
    <source>
        <dbReference type="PROSITE" id="PS50015"/>
    </source>
</evidence>
<feature type="binding site" evidence="5">
    <location>
        <position position="253"/>
    </location>
    <ligand>
        <name>Zn(2+)</name>
        <dbReference type="ChEBI" id="CHEBI:29105"/>
        <label>2</label>
    </ligand>
</feature>
<feature type="binding site" evidence="5">
    <location>
        <position position="179"/>
    </location>
    <ligand>
        <name>Zn(2+)</name>
        <dbReference type="ChEBI" id="CHEBI:29105"/>
        <label>1</label>
    </ligand>
</feature>
<dbReference type="EMBL" id="CP031386">
    <property type="protein sequence ID" value="QPG98463.1"/>
    <property type="molecule type" value="Genomic_DNA"/>
</dbReference>
<feature type="binding site" evidence="5">
    <location>
        <position position="181"/>
    </location>
    <ligand>
        <name>Zn(2+)</name>
        <dbReference type="ChEBI" id="CHEBI:29105"/>
        <label>1</label>
    </ligand>
</feature>
<feature type="disulfide bond" evidence="6">
    <location>
        <begin position="194"/>
        <end position="199"/>
    </location>
</feature>
<feature type="disulfide bond" evidence="6">
    <location>
        <begin position="200"/>
        <end position="224"/>
    </location>
</feature>
<dbReference type="PANTHER" id="PTHR10340:SF34">
    <property type="entry name" value="SPHINGOMYELIN PHOSPHODIESTERASE"/>
    <property type="match status" value="1"/>
</dbReference>
<feature type="disulfide bond" evidence="6">
    <location>
        <begin position="568"/>
        <end position="572"/>
    </location>
</feature>
<feature type="binding site" evidence="5">
    <location>
        <position position="433"/>
    </location>
    <ligand>
        <name>Zn(2+)</name>
        <dbReference type="ChEBI" id="CHEBI:29105"/>
        <label>2</label>
    </ligand>
</feature>
<dbReference type="PIRSF" id="PIRSF000948">
    <property type="entry name" value="Sphingomy_PDE"/>
    <property type="match status" value="1"/>
</dbReference>
<feature type="binding site" evidence="5">
    <location>
        <position position="435"/>
    </location>
    <ligand>
        <name>Zn(2+)</name>
        <dbReference type="ChEBI" id="CHEBI:29105"/>
        <label>1</label>
    </ligand>
</feature>
<dbReference type="InterPro" id="IPR011160">
    <property type="entry name" value="Sphingomy_PDE"/>
</dbReference>
<feature type="domain" description="Saposin B-type" evidence="9">
    <location>
        <begin position="53"/>
        <end position="137"/>
    </location>
</feature>
<dbReference type="GO" id="GO:0004767">
    <property type="term" value="F:sphingomyelin phosphodiesterase activity"/>
    <property type="evidence" value="ECO:0007669"/>
    <property type="project" value="UniProtKB-UniRule"/>
</dbReference>
<sequence>MRLSAVLTALAACPAITAASGPDHGETPRSPEARTPAGETDAGDAGVGALASSMKTCDDCQLVIEMAKSLLEGGDEAFTSLAKQLCASSTIYDKQFCDGVVEREAPILASILRTMEIRSPTAVQFCISFLGLCDMPEVDAWAVPFPSSETSSAAAAAAAAGSKGVAGGKKPLQVIQYSDVHIDPLYKEGASADCKKPTCCRSFTEDHVPGRTSRPAGPFGDHNCDTPMTLEKSMYQYIKKEFPDAAFALFTGDIVDHGLYNTSREYNENLIEHSYQVMHDYIDVVYATAGNHEADPTNVFKPRSVGNDTQWIYDSLAKEWSRWVSNSSVAEARAAGVYSTKYPKGNLRVISLNTNMYYRLNFALYQRTLERDPDGQLAWLVRELDAAERAGENVYIIGHMPLGDSDALPDGSNYFDQIVRRYAKTIRAMFFGHTHVDHFQISYADYANRSHANALAVSYICPSLTPTSGHPSFRVYDVDPDTFAVLDATTYIADMDTPGYQVSGPVWNKYYSAKDAYGRAVSPPLTDPAAELSPSFWHNLTAALERDDALFDEYMARKSRGWKADEPCRRDCKEKEICGLRAARSQDNCWKPSFGFSISRRGETEHNHGHHDACGASPASEWLGHLYRRQDMHAMVRDMFLAAGGKIVSPAKKA</sequence>
<accession>A0A7S9KQW6</accession>
<evidence type="ECO:0000256" key="8">
    <source>
        <dbReference type="SAM" id="SignalP"/>
    </source>
</evidence>
<reference evidence="10 11" key="1">
    <citation type="journal article" date="2018" name="PLoS Genet.">
        <title>Repeat elements organise 3D genome structure and mediate transcription in the filamentous fungus Epichloe festucae.</title>
        <authorList>
            <person name="Winter D.J."/>
            <person name="Ganley A.R.D."/>
            <person name="Young C.A."/>
            <person name="Liachko I."/>
            <person name="Schardl C.L."/>
            <person name="Dupont P.Y."/>
            <person name="Berry D."/>
            <person name="Ram A."/>
            <person name="Scott B."/>
            <person name="Cox M.P."/>
        </authorList>
    </citation>
    <scope>NUCLEOTIDE SEQUENCE [LARGE SCALE GENOMIC DNA]</scope>
    <source>
        <strain evidence="10 11">Fl1</strain>
    </source>
</reference>
<feature type="compositionally biased region" description="Basic and acidic residues" evidence="7">
    <location>
        <begin position="23"/>
        <end position="32"/>
    </location>
</feature>
<protein>
    <recommendedName>
        <fullName evidence="4">Sphingomyelin phosphodiesterase</fullName>
    </recommendedName>
</protein>
<comment type="similarity">
    <text evidence="4">Belongs to the acid sphingomyelinase family.</text>
</comment>
<name>A0A7S9KQW6_EPIFF</name>
<evidence type="ECO:0000256" key="1">
    <source>
        <dbReference type="ARBA" id="ARBA00022801"/>
    </source>
</evidence>
<dbReference type="OrthoDB" id="282973at2759"/>
<dbReference type="InterPro" id="IPR041805">
    <property type="entry name" value="ASMase/PPN1_MPP"/>
</dbReference>
<keyword evidence="11" id="KW-1185">Reference proteome</keyword>
<dbReference type="SUPFAM" id="SSF56300">
    <property type="entry name" value="Metallo-dependent phosphatases"/>
    <property type="match status" value="1"/>
</dbReference>
<keyword evidence="3" id="KW-0325">Glycoprotein</keyword>
<organism evidence="10 11">
    <name type="scientific">Epichloe festucae (strain Fl1)</name>
    <dbReference type="NCBI Taxonomy" id="877507"/>
    <lineage>
        <taxon>Eukaryota</taxon>
        <taxon>Fungi</taxon>
        <taxon>Dikarya</taxon>
        <taxon>Ascomycota</taxon>
        <taxon>Pezizomycotina</taxon>
        <taxon>Sordariomycetes</taxon>
        <taxon>Hypocreomycetidae</taxon>
        <taxon>Hypocreales</taxon>
        <taxon>Clavicipitaceae</taxon>
        <taxon>Epichloe</taxon>
    </lineage>
</organism>
<evidence type="ECO:0000256" key="6">
    <source>
        <dbReference type="PIRSR" id="PIRSR000948-2"/>
    </source>
</evidence>
<keyword evidence="2 6" id="KW-1015">Disulfide bond</keyword>
<dbReference type="InterPro" id="IPR029052">
    <property type="entry name" value="Metallo-depent_PP-like"/>
</dbReference>
<comment type="cofactor">
    <cofactor evidence="5">
        <name>Zn(2+)</name>
        <dbReference type="ChEBI" id="CHEBI:29105"/>
    </cofactor>
    <text evidence="5">Binds 2 Zn(2+) ions per subunit.</text>
</comment>
<dbReference type="Proteomes" id="UP000594364">
    <property type="component" value="Chromosome 2"/>
</dbReference>
<dbReference type="GO" id="GO:0016020">
    <property type="term" value="C:membrane"/>
    <property type="evidence" value="ECO:0007669"/>
    <property type="project" value="GOC"/>
</dbReference>
<keyword evidence="5" id="KW-0862">Zinc</keyword>
<dbReference type="InterPro" id="IPR008139">
    <property type="entry name" value="SaposinB_dom"/>
</dbReference>
<evidence type="ECO:0000256" key="7">
    <source>
        <dbReference type="SAM" id="MobiDB-lite"/>
    </source>
</evidence>
<dbReference type="GO" id="GO:0046872">
    <property type="term" value="F:metal ion binding"/>
    <property type="evidence" value="ECO:0007669"/>
    <property type="project" value="UniProtKB-KW"/>
</dbReference>
<evidence type="ECO:0000313" key="10">
    <source>
        <dbReference type="EMBL" id="QPG98463.1"/>
    </source>
</evidence>
<gene>
    <name evidence="10" type="ORF">C2857_007634</name>
</gene>
<keyword evidence="5" id="KW-0479">Metal-binding</keyword>
<dbReference type="Gene3D" id="3.60.21.10">
    <property type="match status" value="1"/>
</dbReference>
<feature type="region of interest" description="Disordered" evidence="7">
    <location>
        <begin position="18"/>
        <end position="45"/>
    </location>
</feature>
<feature type="disulfide bond" evidence="6">
    <location>
        <begin position="86"/>
        <end position="97"/>
    </location>
</feature>
<feature type="binding site" evidence="5">
    <location>
        <position position="253"/>
    </location>
    <ligand>
        <name>Zn(2+)</name>
        <dbReference type="ChEBI" id="CHEBI:29105"/>
        <label>1</label>
    </ligand>
</feature>
<keyword evidence="8" id="KW-0732">Signal</keyword>
<feature type="binding site" evidence="5">
    <location>
        <position position="291"/>
    </location>
    <ligand>
        <name>Zn(2+)</name>
        <dbReference type="ChEBI" id="CHEBI:29105"/>
        <label>2</label>
    </ligand>
</feature>
<feature type="binding site" evidence="5">
    <location>
        <position position="399"/>
    </location>
    <ligand>
        <name>Zn(2+)</name>
        <dbReference type="ChEBI" id="CHEBI:29105"/>
        <label>2</label>
    </ligand>
</feature>
<dbReference type="AlphaFoldDB" id="A0A7S9KQW6"/>
<dbReference type="GO" id="GO:0016798">
    <property type="term" value="F:hydrolase activity, acting on glycosyl bonds"/>
    <property type="evidence" value="ECO:0007669"/>
    <property type="project" value="UniProtKB-KW"/>
</dbReference>
<comment type="function">
    <text evidence="4">Converts sphingomyelin to ceramide.</text>
</comment>